<dbReference type="AlphaFoldDB" id="A0A7R8H4G1"/>
<reference evidence="2" key="1">
    <citation type="submission" date="2021-02" db="EMBL/GenBank/DDBJ databases">
        <authorList>
            <person name="Bekaert M."/>
        </authorList>
    </citation>
    <scope>NUCLEOTIDE SEQUENCE</scope>
    <source>
        <strain evidence="2">IoA-00</strain>
    </source>
</reference>
<feature type="region of interest" description="Disordered" evidence="1">
    <location>
        <begin position="69"/>
        <end position="88"/>
    </location>
</feature>
<organism evidence="2 3">
    <name type="scientific">Lepeophtheirus salmonis</name>
    <name type="common">Salmon louse</name>
    <name type="synonym">Caligus salmonis</name>
    <dbReference type="NCBI Taxonomy" id="72036"/>
    <lineage>
        <taxon>Eukaryota</taxon>
        <taxon>Metazoa</taxon>
        <taxon>Ecdysozoa</taxon>
        <taxon>Arthropoda</taxon>
        <taxon>Crustacea</taxon>
        <taxon>Multicrustacea</taxon>
        <taxon>Hexanauplia</taxon>
        <taxon>Copepoda</taxon>
        <taxon>Siphonostomatoida</taxon>
        <taxon>Caligidae</taxon>
        <taxon>Lepeophtheirus</taxon>
    </lineage>
</organism>
<feature type="region of interest" description="Disordered" evidence="1">
    <location>
        <begin position="1"/>
        <end position="27"/>
    </location>
</feature>
<dbReference type="Proteomes" id="UP000675881">
    <property type="component" value="Chromosome 15"/>
</dbReference>
<gene>
    <name evidence="2" type="ORF">LSAA_6109</name>
</gene>
<feature type="compositionally biased region" description="Low complexity" evidence="1">
    <location>
        <begin position="69"/>
        <end position="81"/>
    </location>
</feature>
<accession>A0A7R8H4G1</accession>
<sequence length="134" mass="15188">MPRRKKEDEIPGERPPPRGAANARERTRMRRIQALRTLQPSPSTASYFDHDSQINLHCWPYGHHLRNSSSNGHNNSISSDNPKPEPHFFNTNYIDYNSHTGASSQDLAHYELAYDSSLFYGGMIIGFGIWGSQG</sequence>
<proteinExistence type="predicted"/>
<evidence type="ECO:0000313" key="3">
    <source>
        <dbReference type="Proteomes" id="UP000675881"/>
    </source>
</evidence>
<dbReference type="EMBL" id="HG994594">
    <property type="protein sequence ID" value="CAF2860027.1"/>
    <property type="molecule type" value="Genomic_DNA"/>
</dbReference>
<protein>
    <submittedName>
        <fullName evidence="2">(salmon louse) hypothetical protein</fullName>
    </submittedName>
</protein>
<evidence type="ECO:0000256" key="1">
    <source>
        <dbReference type="SAM" id="MobiDB-lite"/>
    </source>
</evidence>
<dbReference type="OrthoDB" id="6233288at2759"/>
<keyword evidence="3" id="KW-1185">Reference proteome</keyword>
<evidence type="ECO:0000313" key="2">
    <source>
        <dbReference type="EMBL" id="CAF2860027.1"/>
    </source>
</evidence>
<name>A0A7R8H4G1_LEPSM</name>
<feature type="compositionally biased region" description="Basic and acidic residues" evidence="1">
    <location>
        <begin position="1"/>
        <end position="16"/>
    </location>
</feature>